<dbReference type="CDD" id="cd11326">
    <property type="entry name" value="AmyAc_Glg_debranch"/>
    <property type="match status" value="1"/>
</dbReference>
<dbReference type="CDD" id="cd02856">
    <property type="entry name" value="E_set_GDE_Isoamylase_N"/>
    <property type="match status" value="1"/>
</dbReference>
<protein>
    <submittedName>
        <fullName evidence="4">Glycogen debranching protein GlgX</fullName>
    </submittedName>
</protein>
<dbReference type="SMART" id="SM00642">
    <property type="entry name" value="Aamy"/>
    <property type="match status" value="1"/>
</dbReference>
<dbReference type="EMBL" id="CP093326">
    <property type="protein sequence ID" value="UNK47695.1"/>
    <property type="molecule type" value="Genomic_DNA"/>
</dbReference>
<proteinExistence type="inferred from homology"/>
<keyword evidence="5" id="KW-1185">Reference proteome</keyword>
<dbReference type="InterPro" id="IPR011837">
    <property type="entry name" value="Glycogen_debranch_GlgX"/>
</dbReference>
<evidence type="ECO:0000313" key="4">
    <source>
        <dbReference type="EMBL" id="UNK47695.1"/>
    </source>
</evidence>
<evidence type="ECO:0000256" key="1">
    <source>
        <dbReference type="ARBA" id="ARBA00008061"/>
    </source>
</evidence>
<reference evidence="4 5" key="1">
    <citation type="submission" date="2022-03" db="EMBL/GenBank/DDBJ databases">
        <title>Isotopic signatures of nitrous oxide derived from detoxification processes.</title>
        <authorList>
            <person name="Behrendt U."/>
            <person name="Buchen C."/>
            <person name="Well R."/>
            <person name="Ulrich A."/>
            <person name="Rohe L."/>
            <person name="Kolb S."/>
            <person name="Schloter M."/>
            <person name="Horn M.A."/>
            <person name="Augustin J."/>
        </authorList>
    </citation>
    <scope>NUCLEOTIDE SEQUENCE [LARGE SCALE GENOMIC DNA]</scope>
    <source>
        <strain evidence="4 5">S4-C24</strain>
    </source>
</reference>
<dbReference type="InterPro" id="IPR013783">
    <property type="entry name" value="Ig-like_fold"/>
</dbReference>
<feature type="domain" description="Glycosyl hydrolase family 13 catalytic" evidence="3">
    <location>
        <begin position="122"/>
        <end position="538"/>
    </location>
</feature>
<dbReference type="InterPro" id="IPR014756">
    <property type="entry name" value="Ig_E-set"/>
</dbReference>
<dbReference type="NCBIfam" id="TIGR02100">
    <property type="entry name" value="glgX_debranch"/>
    <property type="match status" value="1"/>
</dbReference>
<dbReference type="InterPro" id="IPR017853">
    <property type="entry name" value="GH"/>
</dbReference>
<accession>A0ABY3WBE0</accession>
<dbReference type="SUPFAM" id="SSF51445">
    <property type="entry name" value="(Trans)glycosidases"/>
    <property type="match status" value="1"/>
</dbReference>
<dbReference type="Proteomes" id="UP000829069">
    <property type="component" value="Chromosome"/>
</dbReference>
<organism evidence="4 5">
    <name type="scientific">Arthrobacter sulfonylureivorans</name>
    <dbReference type="NCBI Taxonomy" id="2486855"/>
    <lineage>
        <taxon>Bacteria</taxon>
        <taxon>Bacillati</taxon>
        <taxon>Actinomycetota</taxon>
        <taxon>Actinomycetes</taxon>
        <taxon>Micrococcales</taxon>
        <taxon>Micrococcaceae</taxon>
        <taxon>Arthrobacter</taxon>
    </lineage>
</organism>
<evidence type="ECO:0000259" key="3">
    <source>
        <dbReference type="SMART" id="SM00642"/>
    </source>
</evidence>
<dbReference type="Gene3D" id="3.20.20.80">
    <property type="entry name" value="Glycosidases"/>
    <property type="match status" value="1"/>
</dbReference>
<dbReference type="InterPro" id="IPR006047">
    <property type="entry name" value="GH13_cat_dom"/>
</dbReference>
<dbReference type="SUPFAM" id="SSF81296">
    <property type="entry name" value="E set domains"/>
    <property type="match status" value="1"/>
</dbReference>
<name>A0ABY3WBE0_9MICC</name>
<sequence length="665" mass="73760">MPAIPGAVNVAVFAPGHATLDVHFQDASGAWQRVELKAFTDGVHHGTVKGLDAGSRYAFWPHGQALPASGQLLLDPYGRAIDDDGGVLRSVYVTGGFDWGDDSRPHVPWRDTVVYECHVKGQTMLHPEIPEELRGTYAGLAHPVMVDYLLELGITTLELLPVHYHLDEPHLQDLGLANYWGYNTLGFFALWPGYATAAAQAAGPRAVQDEFRAMVKKLHSVGIEVLLDVVYNHTAEGGKDQDTYSFRGLADHVYYRHDGHGNYLDTTGCGNTMNFNEPRVIQLALDSLRYWVEEFHIDGFRFDLAVSLGRDGQNHFNPRHPFLVAVGADSVLSGAKLVSEPWDVGDGGWQTGHFPPGWTDWNDNFRDTVRDFWLADQAAAASGGQGGTVARLASCLAGSTELFVGSGRTALASLNFVAAHDGFTLADLTSYLRKHNEANGEENRDGHDHNRSYNHGVEGHTGDSRILDARERTARNLMATLLLSLGVPMICAGDEIGRSQQGNNNAYCQDNALAWTNWQLDEREHRMFDVTRRLIRIRRSFLAHQPYNYPAREESSYLLWFNADGEPMTPEDWNDPDSRMVQLLMGSPQGVIDGLVVINGGRQPQKIVMPDPRSLQEFGKHRGEKIPFELLYTTSHVDDQRRGAKIRSGEKDIVGANAISIYRLT</sequence>
<dbReference type="SUPFAM" id="SSF51011">
    <property type="entry name" value="Glycosyl hydrolase domain"/>
    <property type="match status" value="1"/>
</dbReference>
<dbReference type="RefSeq" id="WP_241915402.1">
    <property type="nucleotide sequence ID" value="NZ_CP093326.1"/>
</dbReference>
<dbReference type="InterPro" id="IPR013780">
    <property type="entry name" value="Glyco_hydro_b"/>
</dbReference>
<gene>
    <name evidence="4" type="primary">glgX</name>
    <name evidence="4" type="ORF">MNQ99_16045</name>
</gene>
<comment type="similarity">
    <text evidence="1">Belongs to the glycosyl hydrolase 13 family.</text>
</comment>
<dbReference type="Gene3D" id="2.60.40.10">
    <property type="entry name" value="Immunoglobulins"/>
    <property type="match status" value="1"/>
</dbReference>
<evidence type="ECO:0000313" key="5">
    <source>
        <dbReference type="Proteomes" id="UP000829069"/>
    </source>
</evidence>
<evidence type="ECO:0000256" key="2">
    <source>
        <dbReference type="SAM" id="MobiDB-lite"/>
    </source>
</evidence>
<dbReference type="InterPro" id="IPR044505">
    <property type="entry name" value="GlgX_Isoamylase_N_E_set"/>
</dbReference>
<dbReference type="Pfam" id="PF00128">
    <property type="entry name" value="Alpha-amylase"/>
    <property type="match status" value="1"/>
</dbReference>
<dbReference type="PANTHER" id="PTHR43002">
    <property type="entry name" value="GLYCOGEN DEBRANCHING ENZYME"/>
    <property type="match status" value="1"/>
</dbReference>
<feature type="region of interest" description="Disordered" evidence="2">
    <location>
        <begin position="438"/>
        <end position="462"/>
    </location>
</feature>
<dbReference type="Gene3D" id="2.60.40.1180">
    <property type="entry name" value="Golgi alpha-mannosidase II"/>
    <property type="match status" value="1"/>
</dbReference>